<dbReference type="InterPro" id="IPR025799">
    <property type="entry name" value="Arg_MeTrfase"/>
</dbReference>
<feature type="binding site" evidence="6">
    <location>
        <begin position="407"/>
        <end position="408"/>
    </location>
    <ligand>
        <name>S-adenosyl-L-methionine</name>
        <dbReference type="ChEBI" id="CHEBI:59789"/>
    </ligand>
</feature>
<dbReference type="FunFam" id="3.20.20.150:FF:000008">
    <property type="entry name" value="Protein arginine N-methyltransferase 5"/>
    <property type="match status" value="1"/>
</dbReference>
<feature type="domain" description="PRMT5 arginine-N-methyltransferase" evidence="8">
    <location>
        <begin position="287"/>
        <end position="452"/>
    </location>
</feature>
<dbReference type="InterPro" id="IPR035248">
    <property type="entry name" value="PRMT5_C"/>
</dbReference>
<feature type="site" description="Critical for specifying symmetric addition of methyl groups" evidence="7">
    <location>
        <position position="315"/>
    </location>
</feature>
<keyword evidence="3 4" id="KW-0949">S-adenosyl-L-methionine</keyword>
<dbReference type="PANTHER" id="PTHR10738:SF0">
    <property type="entry name" value="PROTEIN ARGININE N-METHYLTRANSFERASE 5"/>
    <property type="match status" value="1"/>
</dbReference>
<name>A0AAE1ETL1_PETCI</name>
<evidence type="ECO:0000256" key="6">
    <source>
        <dbReference type="PIRSR" id="PIRSR015894-2"/>
    </source>
</evidence>
<feature type="binding site" evidence="6">
    <location>
        <begin position="321"/>
        <end position="322"/>
    </location>
    <ligand>
        <name>S-adenosyl-L-methionine</name>
        <dbReference type="ChEBI" id="CHEBI:59789"/>
    </ligand>
</feature>
<dbReference type="InterPro" id="IPR035075">
    <property type="entry name" value="PRMT5"/>
</dbReference>
<gene>
    <name evidence="11" type="ORF">Pcinc_032814</name>
</gene>
<dbReference type="InterPro" id="IPR035247">
    <property type="entry name" value="PRMT5_TIM"/>
</dbReference>
<evidence type="ECO:0000259" key="10">
    <source>
        <dbReference type="Pfam" id="PF17286"/>
    </source>
</evidence>
<keyword evidence="2 4" id="KW-0808">Transferase</keyword>
<dbReference type="Pfam" id="PF17285">
    <property type="entry name" value="PRMT5_TIM"/>
    <property type="match status" value="1"/>
</dbReference>
<dbReference type="GO" id="GO:0032259">
    <property type="term" value="P:methylation"/>
    <property type="evidence" value="ECO:0007669"/>
    <property type="project" value="UniProtKB-KW"/>
</dbReference>
<proteinExistence type="inferred from homology"/>
<keyword evidence="1 4" id="KW-0489">Methyltransferase</keyword>
<sequence length="655" mass="74756">MAGTRVSCGLDYCNVYELSNSLQDASRAGYDFISVPLAHPRFTREHVEGKAKLRDGAFTRSDLLLSSSEWNSLIVGRVTTAAVLNLECGVSSLRLNSEETLAQELTFAAHLGLPALTIPLTTDRCVNLARIIHNKVVQGVCYQVWVRVPMQAPEESAGHYRSDKKVSEDGFEIDTWTWWNKFHSIANIQKKIGLMIEVSADLPDQSVVDRWLGEPIRCAVLPTSIWLTNKKGFPVLSRSHQLFVRSLNKLHAQFIISGPLRHQHYKFYQQYLEHITRQQMELDPLTDFARGYEDYLQCPLQPLMDNLESQTYEVFEKDPIKYEEYERAMFLAISDRVPEEERDTKEIVLMVVGAGRGPLVRRALAAAKRAQARLKVYAVEKNPNAVVTLQAQQDEDWGTKVTVVSCDMRDWDAPEKADILVSELLGSFGDNELSPECLDGAQKFLKEGGISIPYSYTSYLSPLQSPKLYNEIRNCREKDKHFLAHFETPYVVYLHNKKELAAPQPLFTFTHPNTDGVIDNKRYKALQFQITEDNVIHGLAGYFEAKLYKDVMLSIKPDTHSRGMFSWFPILFPLREPVPVRTGEIMEVQFWRSALDAHMTPDVRTFLNERQNSTYMTLDAHMTPDHEQDSLSGNLTDSYNTTWIDPDSQLCSTHF</sequence>
<dbReference type="PANTHER" id="PTHR10738">
    <property type="entry name" value="PROTEIN ARGININE N-METHYLTRANSFERASE 5"/>
    <property type="match status" value="1"/>
</dbReference>
<dbReference type="InterPro" id="IPR029063">
    <property type="entry name" value="SAM-dependent_MTases_sf"/>
</dbReference>
<dbReference type="SUPFAM" id="SSF53335">
    <property type="entry name" value="S-adenosyl-L-methionine-dependent methyltransferases"/>
    <property type="match status" value="1"/>
</dbReference>
<dbReference type="Gene3D" id="2.70.160.11">
    <property type="entry name" value="Hnrnp arginine n-methyltransferase1"/>
    <property type="match status" value="1"/>
</dbReference>
<feature type="binding site" evidence="6">
    <location>
        <position position="380"/>
    </location>
    <ligand>
        <name>S-adenosyl-L-methionine</name>
        <dbReference type="ChEBI" id="CHEBI:59789"/>
    </ligand>
</feature>
<evidence type="ECO:0000256" key="2">
    <source>
        <dbReference type="ARBA" id="ARBA00022679"/>
    </source>
</evidence>
<dbReference type="EMBL" id="JAWQEG010004538">
    <property type="protein sequence ID" value="KAK3861184.1"/>
    <property type="molecule type" value="Genomic_DNA"/>
</dbReference>
<evidence type="ECO:0000259" key="8">
    <source>
        <dbReference type="Pfam" id="PF05185"/>
    </source>
</evidence>
<dbReference type="Gene3D" id="3.40.50.150">
    <property type="entry name" value="Vaccinia Virus protein VP39"/>
    <property type="match status" value="1"/>
</dbReference>
<dbReference type="PROSITE" id="PS51678">
    <property type="entry name" value="SAM_MT_PRMT"/>
    <property type="match status" value="1"/>
</dbReference>
<evidence type="ECO:0000256" key="4">
    <source>
        <dbReference type="PIRNR" id="PIRNR015894"/>
    </source>
</evidence>
<keyword evidence="12" id="KW-1185">Reference proteome</keyword>
<dbReference type="GO" id="GO:0005634">
    <property type="term" value="C:nucleus"/>
    <property type="evidence" value="ECO:0007669"/>
    <property type="project" value="TreeGrafter"/>
</dbReference>
<feature type="binding site" evidence="6">
    <location>
        <position position="312"/>
    </location>
    <ligand>
        <name>S-adenosyl-L-methionine</name>
        <dbReference type="ChEBI" id="CHEBI:59789"/>
    </ligand>
</feature>
<comment type="similarity">
    <text evidence="4">Belongs to the class I-like SAM-binding methyltransferase superfamily.</text>
</comment>
<feature type="active site" description="Proton donor/acceptor" evidence="5">
    <location>
        <position position="423"/>
    </location>
</feature>
<organism evidence="11 12">
    <name type="scientific">Petrolisthes cinctipes</name>
    <name type="common">Flat porcelain crab</name>
    <dbReference type="NCBI Taxonomy" id="88211"/>
    <lineage>
        <taxon>Eukaryota</taxon>
        <taxon>Metazoa</taxon>
        <taxon>Ecdysozoa</taxon>
        <taxon>Arthropoda</taxon>
        <taxon>Crustacea</taxon>
        <taxon>Multicrustacea</taxon>
        <taxon>Malacostraca</taxon>
        <taxon>Eumalacostraca</taxon>
        <taxon>Eucarida</taxon>
        <taxon>Decapoda</taxon>
        <taxon>Pleocyemata</taxon>
        <taxon>Anomura</taxon>
        <taxon>Galatheoidea</taxon>
        <taxon>Porcellanidae</taxon>
        <taxon>Petrolisthes</taxon>
    </lineage>
</organism>
<protein>
    <recommendedName>
        <fullName evidence="4">Protein arginine N-methyltransferase</fullName>
    </recommendedName>
</protein>
<dbReference type="GO" id="GO:0005829">
    <property type="term" value="C:cytosol"/>
    <property type="evidence" value="ECO:0007669"/>
    <property type="project" value="TreeGrafter"/>
</dbReference>
<dbReference type="Pfam" id="PF17286">
    <property type="entry name" value="PRMT5_C"/>
    <property type="match status" value="1"/>
</dbReference>
<dbReference type="GO" id="GO:0016274">
    <property type="term" value="F:protein-arginine N-methyltransferase activity"/>
    <property type="evidence" value="ECO:0007669"/>
    <property type="project" value="InterPro"/>
</dbReference>
<dbReference type="Proteomes" id="UP001286313">
    <property type="component" value="Unassembled WGS sequence"/>
</dbReference>
<evidence type="ECO:0000256" key="1">
    <source>
        <dbReference type="ARBA" id="ARBA00022603"/>
    </source>
</evidence>
<evidence type="ECO:0000313" key="12">
    <source>
        <dbReference type="Proteomes" id="UP001286313"/>
    </source>
</evidence>
<dbReference type="CDD" id="cd02440">
    <property type="entry name" value="AdoMet_MTases"/>
    <property type="match status" value="1"/>
</dbReference>
<dbReference type="Pfam" id="PF05185">
    <property type="entry name" value="PRMT5"/>
    <property type="match status" value="1"/>
</dbReference>
<dbReference type="AlphaFoldDB" id="A0AAE1ETL1"/>
<dbReference type="InterPro" id="IPR007857">
    <property type="entry name" value="Arg_MeTrfase_PRMT5"/>
</dbReference>
<dbReference type="FunFam" id="3.40.50.150:FF:000029">
    <property type="entry name" value="Protein arginine N-methyltransferase 5"/>
    <property type="match status" value="1"/>
</dbReference>
<reference evidence="11" key="1">
    <citation type="submission" date="2023-10" db="EMBL/GenBank/DDBJ databases">
        <title>Genome assemblies of two species of porcelain crab, Petrolisthes cinctipes and Petrolisthes manimaculis (Anomura: Porcellanidae).</title>
        <authorList>
            <person name="Angst P."/>
        </authorList>
    </citation>
    <scope>NUCLEOTIDE SEQUENCE</scope>
    <source>
        <strain evidence="11">PB745_01</strain>
        <tissue evidence="11">Gill</tissue>
    </source>
</reference>
<feature type="active site" description="Proton donor/acceptor" evidence="5">
    <location>
        <position position="432"/>
    </location>
</feature>
<dbReference type="PIRSF" id="PIRSF015894">
    <property type="entry name" value="Skb1_MeTrfase"/>
    <property type="match status" value="1"/>
</dbReference>
<evidence type="ECO:0000259" key="9">
    <source>
        <dbReference type="Pfam" id="PF17285"/>
    </source>
</evidence>
<evidence type="ECO:0000256" key="7">
    <source>
        <dbReference type="PIRSR" id="PIRSR015894-3"/>
    </source>
</evidence>
<comment type="caution">
    <text evidence="11">The sequence shown here is derived from an EMBL/GenBank/DDBJ whole genome shotgun (WGS) entry which is preliminary data.</text>
</comment>
<accession>A0AAE1ETL1</accession>
<feature type="domain" description="PRMT5 TIM barrel" evidence="9">
    <location>
        <begin position="29"/>
        <end position="277"/>
    </location>
</feature>
<dbReference type="Gene3D" id="3.20.20.150">
    <property type="entry name" value="Divalent-metal-dependent TIM barrel enzymes"/>
    <property type="match status" value="1"/>
</dbReference>
<evidence type="ECO:0000256" key="5">
    <source>
        <dbReference type="PIRSR" id="PIRSR015894-1"/>
    </source>
</evidence>
<feature type="domain" description="PRMT5 oligomerisation" evidence="10">
    <location>
        <begin position="455"/>
        <end position="595"/>
    </location>
</feature>
<dbReference type="GO" id="GO:0006355">
    <property type="term" value="P:regulation of DNA-templated transcription"/>
    <property type="evidence" value="ECO:0007669"/>
    <property type="project" value="TreeGrafter"/>
</dbReference>
<evidence type="ECO:0000256" key="3">
    <source>
        <dbReference type="ARBA" id="ARBA00022691"/>
    </source>
</evidence>
<evidence type="ECO:0000313" key="11">
    <source>
        <dbReference type="EMBL" id="KAK3861184.1"/>
    </source>
</evidence>